<dbReference type="InterPro" id="IPR001497">
    <property type="entry name" value="MethylDNA_cys_MeTrfase_AS"/>
</dbReference>
<evidence type="ECO:0000259" key="9">
    <source>
        <dbReference type="Pfam" id="PF01035"/>
    </source>
</evidence>
<dbReference type="HAMAP" id="MF_00772">
    <property type="entry name" value="OGT"/>
    <property type="match status" value="1"/>
</dbReference>
<keyword evidence="3 8" id="KW-0489">Methyltransferase</keyword>
<dbReference type="PANTHER" id="PTHR10815">
    <property type="entry name" value="METHYLATED-DNA--PROTEIN-CYSTEINE METHYLTRANSFERASE"/>
    <property type="match status" value="1"/>
</dbReference>
<dbReference type="InterPro" id="IPR023546">
    <property type="entry name" value="MGMT"/>
</dbReference>
<evidence type="ECO:0000256" key="7">
    <source>
        <dbReference type="ARBA" id="ARBA00049348"/>
    </source>
</evidence>
<dbReference type="InterPro" id="IPR036217">
    <property type="entry name" value="MethylDNA_cys_MeTrfase_DNAb"/>
</dbReference>
<evidence type="ECO:0000256" key="1">
    <source>
        <dbReference type="ARBA" id="ARBA00001286"/>
    </source>
</evidence>
<gene>
    <name evidence="11" type="ORF">RF679_00100</name>
</gene>
<dbReference type="EC" id="2.1.1.63" evidence="8"/>
<reference evidence="11" key="1">
    <citation type="submission" date="2023-09" db="EMBL/GenBank/DDBJ databases">
        <title>Undibacterium sp. 20NA77.5 isolated from freshwater.</title>
        <authorList>
            <person name="Le V."/>
            <person name="Ko S.-R."/>
            <person name="Ahn C.-Y."/>
            <person name="Oh H.-M."/>
        </authorList>
    </citation>
    <scope>NUCLEOTIDE SEQUENCE</scope>
    <source>
        <strain evidence="11">20NA77.5</strain>
    </source>
</reference>
<comment type="function">
    <text evidence="8">Involved in the cellular defense against the biological effects of O6-methylguanine (O6-MeG) and O4-methylthymine (O4-MeT) in DNA. Repairs the methylated nucleobase in DNA by stoichiometrically transferring the methyl group to a cysteine residue in the enzyme. This is a suicide reaction: the enzyme is irreversibly inactivated.</text>
</comment>
<dbReference type="Pfam" id="PF01035">
    <property type="entry name" value="DNA_binding_1"/>
    <property type="match status" value="1"/>
</dbReference>
<dbReference type="PANTHER" id="PTHR10815:SF5">
    <property type="entry name" value="METHYLATED-DNA--PROTEIN-CYSTEINE METHYLTRANSFERASE"/>
    <property type="match status" value="1"/>
</dbReference>
<name>A0ABY9RKY5_9BURK</name>
<dbReference type="RefSeq" id="WP_309482187.1">
    <property type="nucleotide sequence ID" value="NZ_CP133720.1"/>
</dbReference>
<accession>A0ABY9RKY5</accession>
<dbReference type="GO" id="GO:0032259">
    <property type="term" value="P:methylation"/>
    <property type="evidence" value="ECO:0007669"/>
    <property type="project" value="UniProtKB-KW"/>
</dbReference>
<dbReference type="GO" id="GO:0003908">
    <property type="term" value="F:methylated-DNA-[protein]-cysteine S-methyltransferase activity"/>
    <property type="evidence" value="ECO:0007669"/>
    <property type="project" value="UniProtKB-EC"/>
</dbReference>
<keyword evidence="5 8" id="KW-0227">DNA damage</keyword>
<dbReference type="SUPFAM" id="SSF46767">
    <property type="entry name" value="Methylated DNA-protein cysteine methyltransferase, C-terminal domain"/>
    <property type="match status" value="1"/>
</dbReference>
<evidence type="ECO:0000259" key="10">
    <source>
        <dbReference type="Pfam" id="PF02870"/>
    </source>
</evidence>
<keyword evidence="12" id="KW-1185">Reference proteome</keyword>
<comment type="catalytic activity">
    <reaction evidence="7 8">
        <text>a 6-O-methyl-2'-deoxyguanosine in DNA + L-cysteinyl-[protein] = S-methyl-L-cysteinyl-[protein] + a 2'-deoxyguanosine in DNA</text>
        <dbReference type="Rhea" id="RHEA:24000"/>
        <dbReference type="Rhea" id="RHEA-COMP:10131"/>
        <dbReference type="Rhea" id="RHEA-COMP:10132"/>
        <dbReference type="Rhea" id="RHEA-COMP:11367"/>
        <dbReference type="Rhea" id="RHEA-COMP:11368"/>
        <dbReference type="ChEBI" id="CHEBI:29950"/>
        <dbReference type="ChEBI" id="CHEBI:82612"/>
        <dbReference type="ChEBI" id="CHEBI:85445"/>
        <dbReference type="ChEBI" id="CHEBI:85448"/>
        <dbReference type="EC" id="2.1.1.63"/>
    </reaction>
</comment>
<dbReference type="CDD" id="cd06445">
    <property type="entry name" value="ATase"/>
    <property type="match status" value="1"/>
</dbReference>
<dbReference type="SUPFAM" id="SSF53155">
    <property type="entry name" value="Methylated DNA-protein cysteine methyltransferase domain"/>
    <property type="match status" value="1"/>
</dbReference>
<feature type="active site" description="Nucleophile; methyl group acceptor" evidence="8">
    <location>
        <position position="130"/>
    </location>
</feature>
<keyword evidence="4 8" id="KW-0808">Transferase</keyword>
<dbReference type="EMBL" id="CP133720">
    <property type="protein sequence ID" value="WMW80696.1"/>
    <property type="molecule type" value="Genomic_DNA"/>
</dbReference>
<organism evidence="11 12">
    <name type="scientific">Undibacterium cyanobacteriorum</name>
    <dbReference type="NCBI Taxonomy" id="3073561"/>
    <lineage>
        <taxon>Bacteria</taxon>
        <taxon>Pseudomonadati</taxon>
        <taxon>Pseudomonadota</taxon>
        <taxon>Betaproteobacteria</taxon>
        <taxon>Burkholderiales</taxon>
        <taxon>Oxalobacteraceae</taxon>
        <taxon>Undibacterium</taxon>
    </lineage>
</organism>
<protein>
    <recommendedName>
        <fullName evidence="8">Methylated-DNA--protein-cysteine methyltransferase</fullName>
        <ecNumber evidence="8">2.1.1.63</ecNumber>
    </recommendedName>
    <alternativeName>
        <fullName evidence="8">6-O-methylguanine-DNA methyltransferase</fullName>
        <shortName evidence="8">MGMT</shortName>
    </alternativeName>
    <alternativeName>
        <fullName evidence="8">O-6-methylguanine-DNA-alkyltransferase</fullName>
    </alternativeName>
</protein>
<evidence type="ECO:0000313" key="12">
    <source>
        <dbReference type="Proteomes" id="UP001181355"/>
    </source>
</evidence>
<comment type="similarity">
    <text evidence="8">Belongs to the MGMT family.</text>
</comment>
<comment type="subcellular location">
    <subcellularLocation>
        <location evidence="8">Cytoplasm</location>
    </subcellularLocation>
</comment>
<dbReference type="InterPro" id="IPR008332">
    <property type="entry name" value="MethylG_MeTrfase_N"/>
</dbReference>
<evidence type="ECO:0000256" key="8">
    <source>
        <dbReference type="HAMAP-Rule" id="MF_00772"/>
    </source>
</evidence>
<comment type="catalytic activity">
    <reaction evidence="1 8">
        <text>a 4-O-methyl-thymidine in DNA + L-cysteinyl-[protein] = a thymidine in DNA + S-methyl-L-cysteinyl-[protein]</text>
        <dbReference type="Rhea" id="RHEA:53428"/>
        <dbReference type="Rhea" id="RHEA-COMP:10131"/>
        <dbReference type="Rhea" id="RHEA-COMP:10132"/>
        <dbReference type="Rhea" id="RHEA-COMP:13555"/>
        <dbReference type="Rhea" id="RHEA-COMP:13556"/>
        <dbReference type="ChEBI" id="CHEBI:29950"/>
        <dbReference type="ChEBI" id="CHEBI:82612"/>
        <dbReference type="ChEBI" id="CHEBI:137386"/>
        <dbReference type="ChEBI" id="CHEBI:137387"/>
        <dbReference type="EC" id="2.1.1.63"/>
    </reaction>
</comment>
<feature type="domain" description="Methylguanine DNA methyltransferase ribonuclease-like" evidence="10">
    <location>
        <begin position="4"/>
        <end position="72"/>
    </location>
</feature>
<sequence length="164" mass="18466">MTRYYSMMESPVGPLCLVADAQGLCGVFFEDHRHQVFDPEWVQDDALKIFQKTRPQLQEYFAGQRQQFDLPIGKVSGTPFQQEVWQALRSIPYGETRSYGALAQSIGRPKAVRALGAANGRNPLSIIVPCHRVIAGNGDLQGYAGGLERKRRLLEWESQWLAKS</sequence>
<feature type="domain" description="Methylated-DNA-[protein]-cysteine S-methyltransferase DNA binding" evidence="9">
    <location>
        <begin position="79"/>
        <end position="158"/>
    </location>
</feature>
<dbReference type="Pfam" id="PF02870">
    <property type="entry name" value="Methyltransf_1N"/>
    <property type="match status" value="1"/>
</dbReference>
<evidence type="ECO:0000256" key="2">
    <source>
        <dbReference type="ARBA" id="ARBA00022490"/>
    </source>
</evidence>
<evidence type="ECO:0000313" key="11">
    <source>
        <dbReference type="EMBL" id="WMW80696.1"/>
    </source>
</evidence>
<comment type="miscellaneous">
    <text evidence="8">This enzyme catalyzes only one turnover and therefore is not strictly catalytic. According to one definition, an enzyme is a biocatalyst that acts repeatedly and over many reaction cycles.</text>
</comment>
<dbReference type="Proteomes" id="UP001181355">
    <property type="component" value="Chromosome"/>
</dbReference>
<dbReference type="Gene3D" id="1.10.10.10">
    <property type="entry name" value="Winged helix-like DNA-binding domain superfamily/Winged helix DNA-binding domain"/>
    <property type="match status" value="1"/>
</dbReference>
<dbReference type="InterPro" id="IPR014048">
    <property type="entry name" value="MethylDNA_cys_MeTrfase_DNA-bd"/>
</dbReference>
<evidence type="ECO:0000256" key="6">
    <source>
        <dbReference type="ARBA" id="ARBA00023204"/>
    </source>
</evidence>
<dbReference type="NCBIfam" id="TIGR00589">
    <property type="entry name" value="ogt"/>
    <property type="match status" value="1"/>
</dbReference>
<dbReference type="PROSITE" id="PS00374">
    <property type="entry name" value="MGMT"/>
    <property type="match status" value="1"/>
</dbReference>
<dbReference type="InterPro" id="IPR036388">
    <property type="entry name" value="WH-like_DNA-bd_sf"/>
</dbReference>
<proteinExistence type="inferred from homology"/>
<evidence type="ECO:0000256" key="5">
    <source>
        <dbReference type="ARBA" id="ARBA00022763"/>
    </source>
</evidence>
<keyword evidence="6 8" id="KW-0234">DNA repair</keyword>
<evidence type="ECO:0000256" key="3">
    <source>
        <dbReference type="ARBA" id="ARBA00022603"/>
    </source>
</evidence>
<dbReference type="Gene3D" id="3.30.160.70">
    <property type="entry name" value="Methylated DNA-protein cysteine methyltransferase domain"/>
    <property type="match status" value="1"/>
</dbReference>
<keyword evidence="2 8" id="KW-0963">Cytoplasm</keyword>
<evidence type="ECO:0000256" key="4">
    <source>
        <dbReference type="ARBA" id="ARBA00022679"/>
    </source>
</evidence>
<dbReference type="InterPro" id="IPR036631">
    <property type="entry name" value="MGMT_N_sf"/>
</dbReference>